<gene>
    <name evidence="4" type="ORF">GOARA_004_00110</name>
</gene>
<dbReference type="RefSeq" id="WP_007320251.1">
    <property type="nucleotide sequence ID" value="NZ_BAEE01000004.1"/>
</dbReference>
<dbReference type="InterPro" id="IPR027477">
    <property type="entry name" value="Succ_DH/fumarate_Rdtase_cat_sf"/>
</dbReference>
<sequence length="597" mass="63846">MGASIVSDDKYGLSRRQAIIVGGSAALAGSLAGAGPATAGPRQVADVIVVGHGLAGLVAACELADAGRKVLIVDQESGANLGGQAHWSLGGLFFIDSPEQRLMGVRDSLAAARRDWFTTAGFDRAPHRPDGEDYWARRWAEEYLEFAAGEKRAWLAGMGVVWVPVVGWAERGDGSPGSVGNSVPRFHMTLGTGPGVVEPFERRIRAHQQAGRVRFRFRHRVDGLTTSGSAVTGIRGTVLAPSAAPRGVKSNRRAVRSFELHAPLVIVASGGIGGNQDLVRQNWPARLGTPPSFMITGVPAHVDGRMLGIAEDAGARLVNRDRMWHYTEGLRNYAPIWPGHGIRVLAAPSSMWFDARGRRFPSPGIPSYDTLGTLELIRQSGYDYSWFVLNKRIIEKEFVLSGSEQNPELTGKNLAAYLASRALDDVPKPVQAFLDRGADFVQAGGIGELVRKMNRLAGDSLIDAAALRRQIVARDRAAMDPHSRDPQIRGIRRSLNYVGDNLVRTTPMHRILDPAAGPLIAIKMNILTRKTLGGLQTDLSGRVLGGDAKPIPGLLAVGEAAGFGGGGVHGYRALEGTFLGGCLFTGRRAGRAAARMV</sequence>
<dbReference type="OrthoDB" id="9813348at2"/>
<dbReference type="InterPro" id="IPR036188">
    <property type="entry name" value="FAD/NAD-bd_sf"/>
</dbReference>
<accession>G7GX46</accession>
<name>G7GX46_9ACTN</name>
<dbReference type="InterPro" id="IPR006311">
    <property type="entry name" value="TAT_signal"/>
</dbReference>
<dbReference type="AlphaFoldDB" id="G7GX46"/>
<evidence type="ECO:0000259" key="3">
    <source>
        <dbReference type="Pfam" id="PF00890"/>
    </source>
</evidence>
<dbReference type="STRING" id="1073574.GOARA_004_00110"/>
<evidence type="ECO:0000313" key="4">
    <source>
        <dbReference type="EMBL" id="GAB08171.1"/>
    </source>
</evidence>
<dbReference type="PANTHER" id="PTHR43260:SF1">
    <property type="entry name" value="KSDD-LIKE STEROID DEHYDROGENASE RV0785"/>
    <property type="match status" value="1"/>
</dbReference>
<dbReference type="InterPro" id="IPR003953">
    <property type="entry name" value="FAD-dep_OxRdtase_2_FAD-bd"/>
</dbReference>
<dbReference type="GO" id="GO:0033765">
    <property type="term" value="F:steroid dehydrogenase activity, acting on the CH-CH group of donors"/>
    <property type="evidence" value="ECO:0007669"/>
    <property type="project" value="UniProtKB-ARBA"/>
</dbReference>
<keyword evidence="1" id="KW-0285">Flavoprotein</keyword>
<dbReference type="Proteomes" id="UP000035088">
    <property type="component" value="Unassembled WGS sequence"/>
</dbReference>
<dbReference type="Pfam" id="PF00890">
    <property type="entry name" value="FAD_binding_2"/>
    <property type="match status" value="1"/>
</dbReference>
<dbReference type="PANTHER" id="PTHR43260">
    <property type="entry name" value="3-KETOSTEROID-DELTA-1-DEHYDROGENASE"/>
    <property type="match status" value="1"/>
</dbReference>
<organism evidence="4 5">
    <name type="scientific">Gordonia araii NBRC 100433</name>
    <dbReference type="NCBI Taxonomy" id="1073574"/>
    <lineage>
        <taxon>Bacteria</taxon>
        <taxon>Bacillati</taxon>
        <taxon>Actinomycetota</taxon>
        <taxon>Actinomycetes</taxon>
        <taxon>Mycobacteriales</taxon>
        <taxon>Gordoniaceae</taxon>
        <taxon>Gordonia</taxon>
    </lineage>
</organism>
<dbReference type="NCBIfam" id="NF009472">
    <property type="entry name" value="PRK12834.1"/>
    <property type="match status" value="1"/>
</dbReference>
<evidence type="ECO:0000256" key="2">
    <source>
        <dbReference type="ARBA" id="ARBA00023002"/>
    </source>
</evidence>
<feature type="domain" description="FAD-dependent oxidoreductase 2 FAD-binding" evidence="3">
    <location>
        <begin position="46"/>
        <end position="579"/>
    </location>
</feature>
<dbReference type="PROSITE" id="PS51318">
    <property type="entry name" value="TAT"/>
    <property type="match status" value="1"/>
</dbReference>
<keyword evidence="2" id="KW-0560">Oxidoreductase</keyword>
<protein>
    <recommendedName>
        <fullName evidence="3">FAD-dependent oxidoreductase 2 FAD-binding domain-containing protein</fullName>
    </recommendedName>
</protein>
<dbReference type="SUPFAM" id="SSF51905">
    <property type="entry name" value="FAD/NAD(P)-binding domain"/>
    <property type="match status" value="1"/>
</dbReference>
<dbReference type="EMBL" id="BAEE01000004">
    <property type="protein sequence ID" value="GAB08171.1"/>
    <property type="molecule type" value="Genomic_DNA"/>
</dbReference>
<keyword evidence="5" id="KW-1185">Reference proteome</keyword>
<dbReference type="PIRSF" id="PIRSF036654">
    <property type="entry name" value="UCP036654"/>
    <property type="match status" value="1"/>
</dbReference>
<dbReference type="Gene3D" id="3.90.700.10">
    <property type="entry name" value="Succinate dehydrogenase/fumarate reductase flavoprotein, catalytic domain"/>
    <property type="match status" value="1"/>
</dbReference>
<dbReference type="InterPro" id="IPR014614">
    <property type="entry name" value="KsdD_DH"/>
</dbReference>
<evidence type="ECO:0000256" key="1">
    <source>
        <dbReference type="ARBA" id="ARBA00022630"/>
    </source>
</evidence>
<reference evidence="4 5" key="1">
    <citation type="submission" date="2011-11" db="EMBL/GenBank/DDBJ databases">
        <title>Whole genome shotgun sequence of Gordonia araii NBRC 100433.</title>
        <authorList>
            <person name="Yoshida Y."/>
            <person name="Hosoyama A."/>
            <person name="Tsuchikane K."/>
            <person name="Katsumata H."/>
            <person name="Yamazaki S."/>
            <person name="Fujita N."/>
        </authorList>
    </citation>
    <scope>NUCLEOTIDE SEQUENCE [LARGE SCALE GENOMIC DNA]</scope>
    <source>
        <strain evidence="4 5">NBRC 100433</strain>
    </source>
</reference>
<proteinExistence type="predicted"/>
<comment type="caution">
    <text evidence="4">The sequence shown here is derived from an EMBL/GenBank/DDBJ whole genome shotgun (WGS) entry which is preliminary data.</text>
</comment>
<evidence type="ECO:0000313" key="5">
    <source>
        <dbReference type="Proteomes" id="UP000035088"/>
    </source>
</evidence>
<dbReference type="Gene3D" id="3.50.50.60">
    <property type="entry name" value="FAD/NAD(P)-binding domain"/>
    <property type="match status" value="1"/>
</dbReference>